<reference evidence="10" key="1">
    <citation type="submission" date="2022-10" db="EMBL/GenBank/DDBJ databases">
        <title>Tapping the CABI collections for fungal endophytes: first genome assemblies for Collariella, Neodidymelliopsis, Ascochyta clinopodiicola, Didymella pomorum, Didymosphaeria variabile, Neocosmospora piperis and Neocucurbitaria cava.</title>
        <authorList>
            <person name="Hill R."/>
        </authorList>
    </citation>
    <scope>NUCLEOTIDE SEQUENCE</scope>
    <source>
        <strain evidence="10">IMI 356814</strain>
    </source>
</reference>
<dbReference type="GO" id="GO:0005576">
    <property type="term" value="C:extracellular region"/>
    <property type="evidence" value="ECO:0007669"/>
    <property type="project" value="InterPro"/>
</dbReference>
<comment type="subcellular location">
    <subcellularLocation>
        <location evidence="1">Nucleus</location>
    </subcellularLocation>
</comment>
<keyword evidence="6" id="KW-0131">Cell cycle</keyword>
<dbReference type="GO" id="GO:0006260">
    <property type="term" value="P:DNA replication"/>
    <property type="evidence" value="ECO:0007669"/>
    <property type="project" value="UniProtKB-KW"/>
</dbReference>
<dbReference type="InterPro" id="IPR000254">
    <property type="entry name" value="CBD"/>
</dbReference>
<organism evidence="10 11">
    <name type="scientific">Neocucurbitaria cava</name>
    <dbReference type="NCBI Taxonomy" id="798079"/>
    <lineage>
        <taxon>Eukaryota</taxon>
        <taxon>Fungi</taxon>
        <taxon>Dikarya</taxon>
        <taxon>Ascomycota</taxon>
        <taxon>Pezizomycotina</taxon>
        <taxon>Dothideomycetes</taxon>
        <taxon>Pleosporomycetidae</taxon>
        <taxon>Pleosporales</taxon>
        <taxon>Pleosporineae</taxon>
        <taxon>Cucurbitariaceae</taxon>
        <taxon>Neocucurbitaria</taxon>
    </lineage>
</organism>
<dbReference type="InterPro" id="IPR035971">
    <property type="entry name" value="CBD_sf"/>
</dbReference>
<dbReference type="EMBL" id="JAPEUY010000010">
    <property type="protein sequence ID" value="KAJ4368972.1"/>
    <property type="molecule type" value="Genomic_DNA"/>
</dbReference>
<evidence type="ECO:0000256" key="7">
    <source>
        <dbReference type="ARBA" id="ARBA00038447"/>
    </source>
</evidence>
<dbReference type="InterPro" id="IPR018607">
    <property type="entry name" value="Ctf8"/>
</dbReference>
<keyword evidence="4" id="KW-0238">DNA-binding</keyword>
<name>A0A9W9CLV2_9PLEO</name>
<keyword evidence="5" id="KW-0539">Nucleus</keyword>
<dbReference type="SMART" id="SM00236">
    <property type="entry name" value="fCBD"/>
    <property type="match status" value="1"/>
</dbReference>
<accession>A0A9W9CLV2</accession>
<feature type="compositionally biased region" description="Low complexity" evidence="8">
    <location>
        <begin position="217"/>
        <end position="226"/>
    </location>
</feature>
<dbReference type="AlphaFoldDB" id="A0A9W9CLV2"/>
<dbReference type="Pfam" id="PF00734">
    <property type="entry name" value="CBM_1"/>
    <property type="match status" value="1"/>
</dbReference>
<feature type="compositionally biased region" description="Low complexity" evidence="8">
    <location>
        <begin position="8"/>
        <end position="19"/>
    </location>
</feature>
<evidence type="ECO:0000256" key="1">
    <source>
        <dbReference type="ARBA" id="ARBA00004123"/>
    </source>
</evidence>
<evidence type="ECO:0000313" key="11">
    <source>
        <dbReference type="Proteomes" id="UP001140560"/>
    </source>
</evidence>
<dbReference type="GO" id="GO:0007064">
    <property type="term" value="P:mitotic sister chromatid cohesion"/>
    <property type="evidence" value="ECO:0007669"/>
    <property type="project" value="InterPro"/>
</dbReference>
<evidence type="ECO:0000259" key="9">
    <source>
        <dbReference type="PROSITE" id="PS51164"/>
    </source>
</evidence>
<dbReference type="GO" id="GO:0003677">
    <property type="term" value="F:DNA binding"/>
    <property type="evidence" value="ECO:0007669"/>
    <property type="project" value="UniProtKB-KW"/>
</dbReference>
<gene>
    <name evidence="10" type="ORF">N0V83_006054</name>
</gene>
<dbReference type="PANTHER" id="PTHR28605:SF1">
    <property type="entry name" value="CHROMOSOME TRANSMISSION FIDELITY FACTOR 8"/>
    <property type="match status" value="1"/>
</dbReference>
<feature type="region of interest" description="Disordered" evidence="8">
    <location>
        <begin position="194"/>
        <end position="228"/>
    </location>
</feature>
<keyword evidence="3" id="KW-0732">Signal</keyword>
<dbReference type="GO" id="GO:0005975">
    <property type="term" value="P:carbohydrate metabolic process"/>
    <property type="evidence" value="ECO:0007669"/>
    <property type="project" value="InterPro"/>
</dbReference>
<evidence type="ECO:0000256" key="5">
    <source>
        <dbReference type="ARBA" id="ARBA00023242"/>
    </source>
</evidence>
<comment type="caution">
    <text evidence="10">The sequence shown here is derived from an EMBL/GenBank/DDBJ whole genome shotgun (WGS) entry which is preliminary data.</text>
</comment>
<feature type="region of interest" description="Disordered" evidence="8">
    <location>
        <begin position="1"/>
        <end position="24"/>
    </location>
</feature>
<evidence type="ECO:0000313" key="10">
    <source>
        <dbReference type="EMBL" id="KAJ4368972.1"/>
    </source>
</evidence>
<sequence length="384" mass="41081">MPSITLYPPSKSASATSPTENPLPALLHTPSGLALLEIQGTIHFPAATSASPSSTQVGKFVFPLYDASNDPSDTKWMKRVYLYVGKGQRMTGECKKLGKPVGVVRKRERGEMGKDRDHGVIDREDVEMGGVDGQGEQRAIEEELEIVEVVRKDKTTKNPPPTLLGGGASWTGETACNSGAGCVVINDYYSQCQPGAAPADPQPEPSAQPTEVTPVDTPTATGAPAGTGPGKTLQSGYYWIRAVAAPNFHKYIQTNPLYSTGPALLGDYTTAGQFQVVDGQLVQLVSAPGEAVKLLYAVVNETRVINDNSLAVSFSETKNTYGTFAFGGDDLQWSVAGVTRPNKSAWYVCTGQKLYVNLGNYLYQTPSGCADQTVHYYNDKTANN</sequence>
<dbReference type="OrthoDB" id="70316at2759"/>
<dbReference type="PANTHER" id="PTHR28605">
    <property type="entry name" value="CTF8, CHROMOSOME TRANSMISSION FIDELITY FACTOR 8 HOMOLOG (S. CEREVISIAE)"/>
    <property type="match status" value="1"/>
</dbReference>
<evidence type="ECO:0000256" key="2">
    <source>
        <dbReference type="ARBA" id="ARBA00022705"/>
    </source>
</evidence>
<dbReference type="Proteomes" id="UP001140560">
    <property type="component" value="Unassembled WGS sequence"/>
</dbReference>
<keyword evidence="2" id="KW-0235">DNA replication</keyword>
<evidence type="ECO:0000256" key="3">
    <source>
        <dbReference type="ARBA" id="ARBA00022729"/>
    </source>
</evidence>
<dbReference type="GO" id="GO:0031390">
    <property type="term" value="C:Ctf18 RFC-like complex"/>
    <property type="evidence" value="ECO:0007669"/>
    <property type="project" value="InterPro"/>
</dbReference>
<feature type="domain" description="CBM1" evidence="9">
    <location>
        <begin position="156"/>
        <end position="193"/>
    </location>
</feature>
<keyword evidence="11" id="KW-1185">Reference proteome</keyword>
<evidence type="ECO:0000256" key="8">
    <source>
        <dbReference type="SAM" id="MobiDB-lite"/>
    </source>
</evidence>
<proteinExistence type="inferred from homology"/>
<dbReference type="PROSITE" id="PS51164">
    <property type="entry name" value="CBM1_2"/>
    <property type="match status" value="1"/>
</dbReference>
<evidence type="ECO:0000256" key="4">
    <source>
        <dbReference type="ARBA" id="ARBA00023125"/>
    </source>
</evidence>
<dbReference type="Pfam" id="PF09696">
    <property type="entry name" value="Ctf8"/>
    <property type="match status" value="1"/>
</dbReference>
<comment type="similarity">
    <text evidence="7">Belongs to the CTF8 family.</text>
</comment>
<evidence type="ECO:0000256" key="6">
    <source>
        <dbReference type="ARBA" id="ARBA00023306"/>
    </source>
</evidence>
<dbReference type="GO" id="GO:0030248">
    <property type="term" value="F:cellulose binding"/>
    <property type="evidence" value="ECO:0007669"/>
    <property type="project" value="InterPro"/>
</dbReference>
<dbReference type="SUPFAM" id="SSF57180">
    <property type="entry name" value="Cellulose-binding domain"/>
    <property type="match status" value="1"/>
</dbReference>
<protein>
    <recommendedName>
        <fullName evidence="9">CBM1 domain-containing protein</fullName>
    </recommendedName>
</protein>